<protein>
    <submittedName>
        <fullName evidence="1">Uncharacterized protein</fullName>
    </submittedName>
</protein>
<proteinExistence type="predicted"/>
<sequence length="92" mass="9687">MNGPSGVAAGWDDWATDIAERASAASDPAPHETWTGADLEVIGFADAECGNLPAWAKFTVRTARALTRLDRDRGGGWVFPSCPIGLDDPPSC</sequence>
<reference evidence="2" key="1">
    <citation type="submission" date="2016-10" db="EMBL/GenBank/DDBJ databases">
        <authorList>
            <person name="Varghese N."/>
            <person name="Submissions S."/>
        </authorList>
    </citation>
    <scope>NUCLEOTIDE SEQUENCE [LARGE SCALE GENOMIC DNA]</scope>
    <source>
        <strain evidence="2">DSM 44260</strain>
    </source>
</reference>
<dbReference type="RefSeq" id="WP_143073699.1">
    <property type="nucleotide sequence ID" value="NZ_FOGI01000015.1"/>
</dbReference>
<organism evidence="1 2">
    <name type="scientific">Actinokineospora terrae</name>
    <dbReference type="NCBI Taxonomy" id="155974"/>
    <lineage>
        <taxon>Bacteria</taxon>
        <taxon>Bacillati</taxon>
        <taxon>Actinomycetota</taxon>
        <taxon>Actinomycetes</taxon>
        <taxon>Pseudonocardiales</taxon>
        <taxon>Pseudonocardiaceae</taxon>
        <taxon>Actinokineospora</taxon>
    </lineage>
</organism>
<keyword evidence="2" id="KW-1185">Reference proteome</keyword>
<name>A0A1H9XI95_9PSEU</name>
<gene>
    <name evidence="1" type="ORF">SAMN04487818_11573</name>
</gene>
<dbReference type="Proteomes" id="UP000199051">
    <property type="component" value="Unassembled WGS sequence"/>
</dbReference>
<accession>A0A1H9XI95</accession>
<dbReference type="AlphaFoldDB" id="A0A1H9XI95"/>
<evidence type="ECO:0000313" key="2">
    <source>
        <dbReference type="Proteomes" id="UP000199051"/>
    </source>
</evidence>
<dbReference type="STRING" id="155974.SAMN04487818_11573"/>
<dbReference type="EMBL" id="FOGI01000015">
    <property type="protein sequence ID" value="SES45383.1"/>
    <property type="molecule type" value="Genomic_DNA"/>
</dbReference>
<evidence type="ECO:0000313" key="1">
    <source>
        <dbReference type="EMBL" id="SES45383.1"/>
    </source>
</evidence>